<evidence type="ECO:0000256" key="3">
    <source>
        <dbReference type="ARBA" id="ARBA00023163"/>
    </source>
</evidence>
<dbReference type="PROSITE" id="PS01124">
    <property type="entry name" value="HTH_ARAC_FAMILY_2"/>
    <property type="match status" value="1"/>
</dbReference>
<dbReference type="EMBL" id="JACHIT010000002">
    <property type="protein sequence ID" value="MBB5916347.1"/>
    <property type="molecule type" value="Genomic_DNA"/>
</dbReference>
<evidence type="ECO:0000313" key="6">
    <source>
        <dbReference type="Proteomes" id="UP000540412"/>
    </source>
</evidence>
<dbReference type="AlphaFoldDB" id="A0A7W9PHU3"/>
<feature type="domain" description="HTH araC/xylS-type" evidence="4">
    <location>
        <begin position="162"/>
        <end position="262"/>
    </location>
</feature>
<keyword evidence="1" id="KW-0805">Transcription regulation</keyword>
<keyword evidence="2 5" id="KW-0238">DNA-binding</keyword>
<dbReference type="Gene3D" id="1.10.10.60">
    <property type="entry name" value="Homeodomain-like"/>
    <property type="match status" value="1"/>
</dbReference>
<gene>
    <name evidence="5" type="ORF">BJY24_005259</name>
</gene>
<sequence length="276" mass="29531">MRSAGTVRAATDVWDIAVPAPADRLAGVSMAGFRGRDGALVDIRVVPYPALTVFLDFGDGQLVDDTGGTDIRGGIVSGLTPGGLRGRGRRIDCLQVRLSPLLAHTVLGAADFGTATVPLGDLWGRDADRTHERLHAARSWDDRFAIAADALARRSATGRAVDPEVAFAWRRIVHSHGRIRVERLADEAGWSRKRLWSRFRAQLGVTPKRAAGLVRFDHAAHRLAAGANPAAVAAESGYTDQSHLHRDVRAFAGVTPTAVAAAPWLAVDDVAWPAPR</sequence>
<organism evidence="5 6">
    <name type="scientific">Nocardia transvalensis</name>
    <dbReference type="NCBI Taxonomy" id="37333"/>
    <lineage>
        <taxon>Bacteria</taxon>
        <taxon>Bacillati</taxon>
        <taxon>Actinomycetota</taxon>
        <taxon>Actinomycetes</taxon>
        <taxon>Mycobacteriales</taxon>
        <taxon>Nocardiaceae</taxon>
        <taxon>Nocardia</taxon>
    </lineage>
</organism>
<accession>A0A7W9PHU3</accession>
<evidence type="ECO:0000256" key="1">
    <source>
        <dbReference type="ARBA" id="ARBA00023015"/>
    </source>
</evidence>
<dbReference type="RefSeq" id="WP_040748177.1">
    <property type="nucleotide sequence ID" value="NZ_JACHIT010000002.1"/>
</dbReference>
<dbReference type="SMART" id="SM00342">
    <property type="entry name" value="HTH_ARAC"/>
    <property type="match status" value="1"/>
</dbReference>
<dbReference type="Pfam" id="PF12833">
    <property type="entry name" value="HTH_18"/>
    <property type="match status" value="1"/>
</dbReference>
<dbReference type="InterPro" id="IPR050204">
    <property type="entry name" value="AraC_XylS_family_regulators"/>
</dbReference>
<reference evidence="5 6" key="1">
    <citation type="submission" date="2020-08" db="EMBL/GenBank/DDBJ databases">
        <title>Sequencing the genomes of 1000 actinobacteria strains.</title>
        <authorList>
            <person name="Klenk H.-P."/>
        </authorList>
    </citation>
    <scope>NUCLEOTIDE SEQUENCE [LARGE SCALE GENOMIC DNA]</scope>
    <source>
        <strain evidence="5 6">DSM 43582</strain>
    </source>
</reference>
<evidence type="ECO:0000259" key="4">
    <source>
        <dbReference type="PROSITE" id="PS01124"/>
    </source>
</evidence>
<dbReference type="InterPro" id="IPR018060">
    <property type="entry name" value="HTH_AraC"/>
</dbReference>
<evidence type="ECO:0000256" key="2">
    <source>
        <dbReference type="ARBA" id="ARBA00023125"/>
    </source>
</evidence>
<dbReference type="Proteomes" id="UP000540412">
    <property type="component" value="Unassembled WGS sequence"/>
</dbReference>
<keyword evidence="6" id="KW-1185">Reference proteome</keyword>
<dbReference type="PANTHER" id="PTHR46796">
    <property type="entry name" value="HTH-TYPE TRANSCRIPTIONAL ACTIVATOR RHAS-RELATED"/>
    <property type="match status" value="1"/>
</dbReference>
<keyword evidence="3" id="KW-0804">Transcription</keyword>
<dbReference type="GO" id="GO:0003700">
    <property type="term" value="F:DNA-binding transcription factor activity"/>
    <property type="evidence" value="ECO:0007669"/>
    <property type="project" value="InterPro"/>
</dbReference>
<dbReference type="PANTHER" id="PTHR46796:SF15">
    <property type="entry name" value="BLL1074 PROTEIN"/>
    <property type="match status" value="1"/>
</dbReference>
<proteinExistence type="predicted"/>
<comment type="caution">
    <text evidence="5">The sequence shown here is derived from an EMBL/GenBank/DDBJ whole genome shotgun (WGS) entry which is preliminary data.</text>
</comment>
<name>A0A7W9PHU3_9NOCA</name>
<evidence type="ECO:0000313" key="5">
    <source>
        <dbReference type="EMBL" id="MBB5916347.1"/>
    </source>
</evidence>
<protein>
    <submittedName>
        <fullName evidence="5">AraC-like DNA-binding protein</fullName>
    </submittedName>
</protein>
<dbReference type="GO" id="GO:0043565">
    <property type="term" value="F:sequence-specific DNA binding"/>
    <property type="evidence" value="ECO:0007669"/>
    <property type="project" value="InterPro"/>
</dbReference>